<protein>
    <submittedName>
        <fullName evidence="2">Predicted thiol-disulfide oxidoreductase YuxK, DCC family</fullName>
    </submittedName>
    <submittedName>
        <fullName evidence="1">Putative DCC family thiol-disulfide oxidoreductase YuxK</fullName>
    </submittedName>
</protein>
<reference evidence="2" key="2">
    <citation type="submission" date="2016-10" db="EMBL/GenBank/DDBJ databases">
        <authorList>
            <person name="Cai Z."/>
        </authorList>
    </citation>
    <scope>NUCLEOTIDE SEQUENCE [LARGE SCALE GENOMIC DNA]</scope>
    <source>
        <strain evidence="2">DSM 25227</strain>
    </source>
</reference>
<dbReference type="Proteomes" id="UP000245839">
    <property type="component" value="Unassembled WGS sequence"/>
</dbReference>
<keyword evidence="3" id="KW-1185">Reference proteome</keyword>
<reference evidence="4" key="1">
    <citation type="submission" date="2016-10" db="EMBL/GenBank/DDBJ databases">
        <authorList>
            <person name="Varghese N."/>
            <person name="Submissions S."/>
        </authorList>
    </citation>
    <scope>NUCLEOTIDE SEQUENCE [LARGE SCALE GENOMIC DNA]</scope>
    <source>
        <strain evidence="4">DSM 25227</strain>
    </source>
</reference>
<evidence type="ECO:0000313" key="3">
    <source>
        <dbReference type="Proteomes" id="UP000245839"/>
    </source>
</evidence>
<dbReference type="EMBL" id="QGDJ01000001">
    <property type="protein sequence ID" value="PWJ22482.1"/>
    <property type="molecule type" value="Genomic_DNA"/>
</dbReference>
<dbReference type="AlphaFoldDB" id="A0A2Y9A2T4"/>
<evidence type="ECO:0000313" key="4">
    <source>
        <dbReference type="Proteomes" id="UP000251571"/>
    </source>
</evidence>
<dbReference type="EMBL" id="UETC01000001">
    <property type="protein sequence ID" value="SSA38760.1"/>
    <property type="molecule type" value="Genomic_DNA"/>
</dbReference>
<accession>A0A2Y9A2T4</accession>
<dbReference type="Proteomes" id="UP000251571">
    <property type="component" value="Unassembled WGS sequence"/>
</dbReference>
<sequence length="127" mass="14504">MSGHETEMRVLYNAECPICSREIDHYRDRAARDGLPLRFDALHQSDLTAYGVDADQAARRLHVLHDGRVLSGMAAFRVLWRQMPHLAWLTRATAAPGVRQIADAVYDRVLAPLLYRMHLRRTAGRAR</sequence>
<evidence type="ECO:0000313" key="2">
    <source>
        <dbReference type="EMBL" id="SSA38760.1"/>
    </source>
</evidence>
<evidence type="ECO:0000313" key="1">
    <source>
        <dbReference type="EMBL" id="PWJ22482.1"/>
    </source>
</evidence>
<organism evidence="2 4">
    <name type="scientific">Jannaschia seohaensis</name>
    <dbReference type="NCBI Taxonomy" id="475081"/>
    <lineage>
        <taxon>Bacteria</taxon>
        <taxon>Pseudomonadati</taxon>
        <taxon>Pseudomonadota</taxon>
        <taxon>Alphaproteobacteria</taxon>
        <taxon>Rhodobacterales</taxon>
        <taxon>Roseobacteraceae</taxon>
        <taxon>Jannaschia</taxon>
    </lineage>
</organism>
<dbReference type="Pfam" id="PF04134">
    <property type="entry name" value="DCC1-like"/>
    <property type="match status" value="1"/>
</dbReference>
<dbReference type="PANTHER" id="PTHR34290:SF2">
    <property type="entry name" value="OS04G0668800 PROTEIN"/>
    <property type="match status" value="1"/>
</dbReference>
<dbReference type="InterPro" id="IPR044691">
    <property type="entry name" value="DCC1_Trx"/>
</dbReference>
<reference evidence="1 3" key="3">
    <citation type="submission" date="2018-03" db="EMBL/GenBank/DDBJ databases">
        <title>Genomic Encyclopedia of Archaeal and Bacterial Type Strains, Phase II (KMG-II): from individual species to whole genera.</title>
        <authorList>
            <person name="Goeker M."/>
        </authorList>
    </citation>
    <scope>NUCLEOTIDE SEQUENCE [LARGE SCALE GENOMIC DNA]</scope>
    <source>
        <strain evidence="1 3">DSM 25227</strain>
    </source>
</reference>
<dbReference type="PANTHER" id="PTHR34290">
    <property type="entry name" value="SI:CH73-390P7.2"/>
    <property type="match status" value="1"/>
</dbReference>
<dbReference type="RefSeq" id="WP_109563031.1">
    <property type="nucleotide sequence ID" value="NZ_QGDJ01000001.1"/>
</dbReference>
<proteinExistence type="predicted"/>
<dbReference type="OrthoDB" id="9801773at2"/>
<gene>
    <name evidence="1" type="ORF">BCF38_101896</name>
    <name evidence="2" type="ORF">SAMN05421539_101896</name>
</gene>
<dbReference type="InterPro" id="IPR007263">
    <property type="entry name" value="DCC1-like"/>
</dbReference>
<name>A0A2Y9A2T4_9RHOB</name>
<dbReference type="GO" id="GO:0015035">
    <property type="term" value="F:protein-disulfide reductase activity"/>
    <property type="evidence" value="ECO:0007669"/>
    <property type="project" value="InterPro"/>
</dbReference>